<dbReference type="InterPro" id="IPR020036">
    <property type="entry name" value="PseH"/>
</dbReference>
<proteinExistence type="predicted"/>
<keyword evidence="3" id="KW-1185">Reference proteome</keyword>
<dbReference type="OrthoDB" id="5358891at2"/>
<dbReference type="InterPro" id="IPR000182">
    <property type="entry name" value="GNAT_dom"/>
</dbReference>
<name>A0A2S2FH79_9GAMM</name>
<feature type="domain" description="N-acetyltransferase" evidence="1">
    <location>
        <begin position="3"/>
        <end position="163"/>
    </location>
</feature>
<evidence type="ECO:0000313" key="3">
    <source>
        <dbReference type="Proteomes" id="UP000245977"/>
    </source>
</evidence>
<evidence type="ECO:0000313" key="2">
    <source>
        <dbReference type="EMBL" id="AWL30333.1"/>
    </source>
</evidence>
<dbReference type="PROSITE" id="PS51186">
    <property type="entry name" value="GNAT"/>
    <property type="match status" value="1"/>
</dbReference>
<protein>
    <submittedName>
        <fullName evidence="2">UDP-4-amino-4, 6-dideoxy-N-acetyl-beta-L-altrosamine N-acetyltransferase</fullName>
        <ecNumber evidence="2">2.3.1.202</ecNumber>
    </submittedName>
</protein>
<dbReference type="InterPro" id="IPR016181">
    <property type="entry name" value="Acyl_CoA_acyltransferase"/>
</dbReference>
<reference evidence="2" key="1">
    <citation type="submission" date="2019-08" db="EMBL/GenBank/DDBJ databases">
        <title>The complete genome of Acinetobacter defluvii strain WCHAD010030.</title>
        <authorList>
            <person name="Hu Y."/>
            <person name="Qin J."/>
            <person name="Feng Y."/>
            <person name="Zong Z."/>
        </authorList>
    </citation>
    <scope>NUCLEOTIDE SEQUENCE</scope>
    <source>
        <strain evidence="2">WCHA30</strain>
    </source>
</reference>
<dbReference type="PANTHER" id="PTHR43415">
    <property type="entry name" value="SPERMIDINE N(1)-ACETYLTRANSFERASE"/>
    <property type="match status" value="1"/>
</dbReference>
<accession>A0A2S2FH79</accession>
<dbReference type="NCBIfam" id="TIGR03585">
    <property type="entry name" value="PseH"/>
    <property type="match status" value="1"/>
</dbReference>
<dbReference type="RefSeq" id="WP_065994515.1">
    <property type="nucleotide sequence ID" value="NZ_CP029397.2"/>
</dbReference>
<dbReference type="AlphaFoldDB" id="A0A2S2FH79"/>
<keyword evidence="2" id="KW-0808">Transferase</keyword>
<dbReference type="Proteomes" id="UP000245977">
    <property type="component" value="Chromosome"/>
</dbReference>
<dbReference type="EMBL" id="CP029397">
    <property type="protein sequence ID" value="AWL30333.1"/>
    <property type="molecule type" value="Genomic_DNA"/>
</dbReference>
<dbReference type="PANTHER" id="PTHR43415:SF3">
    <property type="entry name" value="GNAT-FAMILY ACETYLTRANSFERASE"/>
    <property type="match status" value="1"/>
</dbReference>
<dbReference type="KEGG" id="adv:DJ533_18110"/>
<dbReference type="Gene3D" id="3.40.630.30">
    <property type="match status" value="1"/>
</dbReference>
<keyword evidence="2" id="KW-0012">Acyltransferase</keyword>
<dbReference type="GO" id="GO:0016747">
    <property type="term" value="F:acyltransferase activity, transferring groups other than amino-acyl groups"/>
    <property type="evidence" value="ECO:0007669"/>
    <property type="project" value="InterPro"/>
</dbReference>
<evidence type="ECO:0000259" key="1">
    <source>
        <dbReference type="PROSITE" id="PS51186"/>
    </source>
</evidence>
<sequence length="164" mass="19602">MKAELKKIQLNDLEMLLRWRNDVSVRKWMYSSQEISLDQHIKWYNDLSISQQQLGFIFYYNNEPMGFVSFHLDKHFCEWGFYIKPNARKGMGMILGQTAIQYAFDILGVQKIFGQVLAFNERSVSFHQKLGFQQEGLLRKHFKDSRGEFDIFQFGLLKSEWLER</sequence>
<dbReference type="Pfam" id="PF13302">
    <property type="entry name" value="Acetyltransf_3"/>
    <property type="match status" value="1"/>
</dbReference>
<dbReference type="STRING" id="1871111.GCA_001704615_00608"/>
<organism evidence="2 3">
    <name type="scientific">Acinetobacter defluvii</name>
    <dbReference type="NCBI Taxonomy" id="1871111"/>
    <lineage>
        <taxon>Bacteria</taxon>
        <taxon>Pseudomonadati</taxon>
        <taxon>Pseudomonadota</taxon>
        <taxon>Gammaproteobacteria</taxon>
        <taxon>Moraxellales</taxon>
        <taxon>Moraxellaceae</taxon>
        <taxon>Acinetobacter</taxon>
    </lineage>
</organism>
<gene>
    <name evidence="2" type="primary">pseH</name>
    <name evidence="2" type="ORF">DJ533_18110</name>
</gene>
<dbReference type="EC" id="2.3.1.202" evidence="2"/>
<dbReference type="SUPFAM" id="SSF55729">
    <property type="entry name" value="Acyl-CoA N-acyltransferases (Nat)"/>
    <property type="match status" value="1"/>
</dbReference>